<feature type="transmembrane region" description="Helical" evidence="7">
    <location>
        <begin position="486"/>
        <end position="502"/>
    </location>
</feature>
<keyword evidence="4" id="KW-0201">Cytochrome c-type biogenesis</keyword>
<dbReference type="PANTHER" id="PTHR32234:SF3">
    <property type="entry name" value="SUPPRESSION OF COPPER SENSITIVITY PROTEIN"/>
    <property type="match status" value="1"/>
</dbReference>
<gene>
    <name evidence="10" type="ORF">Q4F19_01655</name>
</gene>
<dbReference type="Proteomes" id="UP001169764">
    <property type="component" value="Unassembled WGS sequence"/>
</dbReference>
<evidence type="ECO:0000256" key="7">
    <source>
        <dbReference type="SAM" id="Phobius"/>
    </source>
</evidence>
<feature type="transmembrane region" description="Helical" evidence="7">
    <location>
        <begin position="333"/>
        <end position="352"/>
    </location>
</feature>
<evidence type="ECO:0000256" key="8">
    <source>
        <dbReference type="SAM" id="SignalP"/>
    </source>
</evidence>
<dbReference type="EMBL" id="JAUOTP010000001">
    <property type="protein sequence ID" value="MDO6413077.1"/>
    <property type="molecule type" value="Genomic_DNA"/>
</dbReference>
<dbReference type="InterPro" id="IPR035671">
    <property type="entry name" value="DsbD_gamma"/>
</dbReference>
<feature type="transmembrane region" description="Helical" evidence="7">
    <location>
        <begin position="372"/>
        <end position="391"/>
    </location>
</feature>
<dbReference type="Pfam" id="PF11412">
    <property type="entry name" value="DsbD_N"/>
    <property type="match status" value="1"/>
</dbReference>
<comment type="subcellular location">
    <subcellularLocation>
        <location evidence="1">Cell membrane</location>
        <topology evidence="1">Multi-pass membrane protein</topology>
    </subcellularLocation>
</comment>
<feature type="transmembrane region" description="Helical" evidence="7">
    <location>
        <begin position="412"/>
        <end position="438"/>
    </location>
</feature>
<protein>
    <submittedName>
        <fullName evidence="10">Protein-disulfide reductase DsbD family protein</fullName>
    </submittedName>
</protein>
<dbReference type="InterPro" id="IPR003834">
    <property type="entry name" value="Cyt_c_assmbl_TM_dom"/>
</dbReference>
<evidence type="ECO:0000259" key="9">
    <source>
        <dbReference type="PROSITE" id="PS51352"/>
    </source>
</evidence>
<feature type="transmembrane region" description="Helical" evidence="7">
    <location>
        <begin position="540"/>
        <end position="557"/>
    </location>
</feature>
<evidence type="ECO:0000256" key="6">
    <source>
        <dbReference type="ARBA" id="ARBA00023136"/>
    </source>
</evidence>
<evidence type="ECO:0000256" key="1">
    <source>
        <dbReference type="ARBA" id="ARBA00004651"/>
    </source>
</evidence>
<dbReference type="CDD" id="cd02953">
    <property type="entry name" value="DsbDgamma"/>
    <property type="match status" value="1"/>
</dbReference>
<dbReference type="PROSITE" id="PS51352">
    <property type="entry name" value="THIOREDOXIN_2"/>
    <property type="match status" value="1"/>
</dbReference>
<evidence type="ECO:0000313" key="10">
    <source>
        <dbReference type="EMBL" id="MDO6413077.1"/>
    </source>
</evidence>
<dbReference type="InterPro" id="IPR036249">
    <property type="entry name" value="Thioredoxin-like_sf"/>
</dbReference>
<proteinExistence type="predicted"/>
<keyword evidence="11" id="KW-1185">Reference proteome</keyword>
<keyword evidence="6 7" id="KW-0472">Membrane</keyword>
<feature type="signal peptide" evidence="8">
    <location>
        <begin position="1"/>
        <end position="21"/>
    </location>
</feature>
<dbReference type="Gene3D" id="3.40.30.10">
    <property type="entry name" value="Glutaredoxin"/>
    <property type="match status" value="1"/>
</dbReference>
<feature type="transmembrane region" description="Helical" evidence="7">
    <location>
        <begin position="444"/>
        <end position="466"/>
    </location>
</feature>
<accession>A0ABT8Y435</accession>
<name>A0ABT8Y435_9SPHN</name>
<organism evidence="10 11">
    <name type="scientific">Sphingomonas natans</name>
    <dbReference type="NCBI Taxonomy" id="3063330"/>
    <lineage>
        <taxon>Bacteria</taxon>
        <taxon>Pseudomonadati</taxon>
        <taxon>Pseudomonadota</taxon>
        <taxon>Alphaproteobacteria</taxon>
        <taxon>Sphingomonadales</taxon>
        <taxon>Sphingomonadaceae</taxon>
        <taxon>Sphingomonas</taxon>
    </lineage>
</organism>
<feature type="transmembrane region" description="Helical" evidence="7">
    <location>
        <begin position="508"/>
        <end position="528"/>
    </location>
</feature>
<dbReference type="PANTHER" id="PTHR32234">
    <property type="entry name" value="THIOL:DISULFIDE INTERCHANGE PROTEIN DSBD"/>
    <property type="match status" value="1"/>
</dbReference>
<dbReference type="InterPro" id="IPR013766">
    <property type="entry name" value="Thioredoxin_domain"/>
</dbReference>
<keyword evidence="8" id="KW-0732">Signal</keyword>
<evidence type="ECO:0000256" key="5">
    <source>
        <dbReference type="ARBA" id="ARBA00022989"/>
    </source>
</evidence>
<feature type="domain" description="Thioredoxin" evidence="9">
    <location>
        <begin position="554"/>
        <end position="681"/>
    </location>
</feature>
<keyword evidence="5 7" id="KW-1133">Transmembrane helix</keyword>
<comment type="caution">
    <text evidence="10">The sequence shown here is derived from an EMBL/GenBank/DDBJ whole genome shotgun (WGS) entry which is preliminary data.</text>
</comment>
<evidence type="ECO:0000313" key="11">
    <source>
        <dbReference type="Proteomes" id="UP001169764"/>
    </source>
</evidence>
<dbReference type="InterPro" id="IPR028250">
    <property type="entry name" value="DsbDN"/>
</dbReference>
<keyword evidence="2" id="KW-1003">Cell membrane</keyword>
<feature type="chain" id="PRO_5047257063" evidence="8">
    <location>
        <begin position="22"/>
        <end position="681"/>
    </location>
</feature>
<dbReference type="Pfam" id="PF13899">
    <property type="entry name" value="Thioredoxin_7"/>
    <property type="match status" value="1"/>
</dbReference>
<sequence>MIRTFLALLALLVAAPVAAEALGTTNHITPNLVAESAAPAPGSKATLAFAMRPAATWHGYWKNPGDAGLETRVEWTAPKGLAFGAIQYPIPQTLIIAGLMNYVYERDYAMLVTVDVPKGLAPGTKLPISAKLDWLACNPSVCVPETAVLETELIVGDGHADPAKVAQFDRWRAALPRPLASPGHFAITGKVFRIEVPLPATAQAAQPYFFPLTDKLIDYAAPQKVARDGDRLVIETVAHEGAAPAKIEGVLRLGADSGVSLEATPGTIAAVSAAGASERSGDTGLVATLIALGGAVLGGLLLNIMPCVFPILSLKALSLARSGKSEADARGEALAYTAGVIAICLALGAVLLGLRAAGQTAGWAFQLQDVRVILILLVLVSAIAFNLAGLFELPAITGGDALASKGGKAGAFWTGALAAFVATPCSGPFMGVALGAALVLPAAAALAIFAGLGLGLALPFLLLGFVPALRKKLPKPGAWMDRLRRILSVPMFLTALGLAWIAGRQAGVNGMTLALTAAFIFTLGLWWVGRRQQAMKPAAWWPLIPALLVTALIVATVRNAPAAATVATAEPGHERFDEVRLAALRAEGRPVLLYFTADWCLTCKVNEKAAIERDEVADAFAAKKVVTMVGDWTNGDPAISRFLAAHGRSGVPFYLWYPAAGAEPKELPQVLTPGMLAALPA</sequence>
<evidence type="ECO:0000256" key="3">
    <source>
        <dbReference type="ARBA" id="ARBA00022692"/>
    </source>
</evidence>
<dbReference type="RefSeq" id="WP_303539399.1">
    <property type="nucleotide sequence ID" value="NZ_JAUOTP010000001.1"/>
</dbReference>
<evidence type="ECO:0000256" key="4">
    <source>
        <dbReference type="ARBA" id="ARBA00022748"/>
    </source>
</evidence>
<dbReference type="SUPFAM" id="SSF52833">
    <property type="entry name" value="Thioredoxin-like"/>
    <property type="match status" value="1"/>
</dbReference>
<reference evidence="10" key="1">
    <citation type="submission" date="2023-07" db="EMBL/GenBank/DDBJ databases">
        <authorList>
            <person name="Kim M."/>
        </authorList>
    </citation>
    <scope>NUCLEOTIDE SEQUENCE</scope>
    <source>
        <strain evidence="10">BIUV-7</strain>
    </source>
</reference>
<dbReference type="Pfam" id="PF02683">
    <property type="entry name" value="DsbD_TM"/>
    <property type="match status" value="1"/>
</dbReference>
<evidence type="ECO:0000256" key="2">
    <source>
        <dbReference type="ARBA" id="ARBA00022475"/>
    </source>
</evidence>
<keyword evidence="3 7" id="KW-0812">Transmembrane</keyword>
<feature type="transmembrane region" description="Helical" evidence="7">
    <location>
        <begin position="285"/>
        <end position="312"/>
    </location>
</feature>